<comment type="pathway">
    <text evidence="1">Protein modification; protein ubiquitination.</text>
</comment>
<dbReference type="Pfam" id="PF24570">
    <property type="entry name" value="BACK_BPM_SPOP"/>
    <property type="match status" value="1"/>
</dbReference>
<dbReference type="KEGG" id="sbi:8081782"/>
<evidence type="ECO:0000259" key="3">
    <source>
        <dbReference type="PROSITE" id="PS50097"/>
    </source>
</evidence>
<dbReference type="SMART" id="SM00225">
    <property type="entry name" value="BTB"/>
    <property type="match status" value="1"/>
</dbReference>
<evidence type="ECO:0000313" key="5">
    <source>
        <dbReference type="EMBL" id="KAG0542282.1"/>
    </source>
</evidence>
<comment type="caution">
    <text evidence="5">The sequence shown here is derived from an EMBL/GenBank/DDBJ whole genome shotgun (WGS) entry which is preliminary data.</text>
</comment>
<dbReference type="InterPro" id="IPR056423">
    <property type="entry name" value="BACK_BPM_SPOP"/>
</dbReference>
<gene>
    <name evidence="5" type="ORF">BDA96_02G089800</name>
</gene>
<dbReference type="OrthoDB" id="6359816at2759"/>
<evidence type="ECO:0000313" key="6">
    <source>
        <dbReference type="Proteomes" id="UP000807115"/>
    </source>
</evidence>
<dbReference type="InterPro" id="IPR011333">
    <property type="entry name" value="SKP1/BTB/POZ_sf"/>
</dbReference>
<dbReference type="InterPro" id="IPR002083">
    <property type="entry name" value="MATH/TRAF_dom"/>
</dbReference>
<dbReference type="Gene3D" id="2.60.210.10">
    <property type="entry name" value="Apoptosis, Tumor Necrosis Factor Receptor Associated Protein 2, Chain A"/>
    <property type="match status" value="1"/>
</dbReference>
<dbReference type="Pfam" id="PF00651">
    <property type="entry name" value="BTB"/>
    <property type="match status" value="1"/>
</dbReference>
<feature type="domain" description="BTB" evidence="3">
    <location>
        <begin position="191"/>
        <end position="261"/>
    </location>
</feature>
<dbReference type="AlphaFoldDB" id="A0A921RLB4"/>
<dbReference type="EMBL" id="CM027681">
    <property type="protein sequence ID" value="KAG0542282.1"/>
    <property type="molecule type" value="Genomic_DNA"/>
</dbReference>
<dbReference type="SMART" id="SM00061">
    <property type="entry name" value="MATH"/>
    <property type="match status" value="1"/>
</dbReference>
<dbReference type="PANTHER" id="PTHR26379:SF448">
    <property type="entry name" value="OS10G0423400 PROTEIN"/>
    <property type="match status" value="1"/>
</dbReference>
<dbReference type="SUPFAM" id="SSF54695">
    <property type="entry name" value="POZ domain"/>
    <property type="match status" value="1"/>
</dbReference>
<dbReference type="Pfam" id="PF22486">
    <property type="entry name" value="MATH_2"/>
    <property type="match status" value="1"/>
</dbReference>
<dbReference type="CDD" id="cd18280">
    <property type="entry name" value="BTB_POZ_BPM_plant"/>
    <property type="match status" value="1"/>
</dbReference>
<dbReference type="Gene3D" id="1.25.40.420">
    <property type="match status" value="1"/>
</dbReference>
<evidence type="ECO:0000256" key="1">
    <source>
        <dbReference type="ARBA" id="ARBA00004906"/>
    </source>
</evidence>
<dbReference type="InterPro" id="IPR045005">
    <property type="entry name" value="BPM1-6"/>
</dbReference>
<evidence type="ECO:0008006" key="7">
    <source>
        <dbReference type="Google" id="ProtNLM"/>
    </source>
</evidence>
<reference evidence="5" key="1">
    <citation type="journal article" date="2019" name="BMC Genomics">
        <title>A new reference genome for Sorghum bicolor reveals high levels of sequence similarity between sweet and grain genotypes: implications for the genetics of sugar metabolism.</title>
        <authorList>
            <person name="Cooper E.A."/>
            <person name="Brenton Z.W."/>
            <person name="Flinn B.S."/>
            <person name="Jenkins J."/>
            <person name="Shu S."/>
            <person name="Flowers D."/>
            <person name="Luo F."/>
            <person name="Wang Y."/>
            <person name="Xia P."/>
            <person name="Barry K."/>
            <person name="Daum C."/>
            <person name="Lipzen A."/>
            <person name="Yoshinaga Y."/>
            <person name="Schmutz J."/>
            <person name="Saski C."/>
            <person name="Vermerris W."/>
            <person name="Kresovich S."/>
        </authorList>
    </citation>
    <scope>NUCLEOTIDE SEQUENCE</scope>
</reference>
<dbReference type="PROSITE" id="PS50144">
    <property type="entry name" value="MATH"/>
    <property type="match status" value="1"/>
</dbReference>
<dbReference type="InterPro" id="IPR008974">
    <property type="entry name" value="TRAF-like"/>
</dbReference>
<dbReference type="Proteomes" id="UP000807115">
    <property type="component" value="Chromosome 2"/>
</dbReference>
<dbReference type="SUPFAM" id="SSF49599">
    <property type="entry name" value="TRAF domain-like"/>
    <property type="match status" value="1"/>
</dbReference>
<dbReference type="CDD" id="cd00121">
    <property type="entry name" value="MATH"/>
    <property type="match status" value="1"/>
</dbReference>
<dbReference type="GO" id="GO:0016567">
    <property type="term" value="P:protein ubiquitination"/>
    <property type="evidence" value="ECO:0007669"/>
    <property type="project" value="InterPro"/>
</dbReference>
<dbReference type="PANTHER" id="PTHR26379">
    <property type="entry name" value="BTB/POZ AND MATH DOMAIN-CONTAINING PROTEIN 1"/>
    <property type="match status" value="1"/>
</dbReference>
<sequence>MATSAAGTGGKRKRSGSSSAIFAATASGYHILKIHGYAGTKGTPTGEYLKSHPFTAGGHCWTIRYYPNGYSSQSSDHISFFLHLDESIAKAVKAQYQIRFVDQEEKNLLTSEPVTSFANQTSSGYAKFIKREEFEKSEHLKDDGSSFAVRCDIVVIGDVRVEATAAPVYVAVPASDLHQHLGDLLRAEKGADVVFDVGGRTFAAHRCVLAARSPVFRAELFGAMKESDAASGGVIRVDDMEARVFSGLLHFVYTDMFPETSKEVEGEEEEEEDVVAQHLLVAADRYGMERLKLMCEDKLCKYIDVGTVAAILTLADQHHCHGLKKACFEFLSSAANLRAVAATDGLKHLTSSCPSVLEEFLVTLGNLVP</sequence>
<dbReference type="Gene3D" id="3.30.710.10">
    <property type="entry name" value="Potassium Channel Kv1.1, Chain A"/>
    <property type="match status" value="1"/>
</dbReference>
<feature type="domain" description="MATH" evidence="4">
    <location>
        <begin position="27"/>
        <end position="151"/>
    </location>
</feature>
<evidence type="ECO:0000259" key="4">
    <source>
        <dbReference type="PROSITE" id="PS50144"/>
    </source>
</evidence>
<name>A0A921RLB4_SORBI</name>
<dbReference type="PROSITE" id="PS50097">
    <property type="entry name" value="BTB"/>
    <property type="match status" value="1"/>
</dbReference>
<comment type="similarity">
    <text evidence="2">Belongs to the Tdpoz family.</text>
</comment>
<dbReference type="InterPro" id="IPR000210">
    <property type="entry name" value="BTB/POZ_dom"/>
</dbReference>
<organism evidence="5 6">
    <name type="scientific">Sorghum bicolor</name>
    <name type="common">Sorghum</name>
    <name type="synonym">Sorghum vulgare</name>
    <dbReference type="NCBI Taxonomy" id="4558"/>
    <lineage>
        <taxon>Eukaryota</taxon>
        <taxon>Viridiplantae</taxon>
        <taxon>Streptophyta</taxon>
        <taxon>Embryophyta</taxon>
        <taxon>Tracheophyta</taxon>
        <taxon>Spermatophyta</taxon>
        <taxon>Magnoliopsida</taxon>
        <taxon>Liliopsida</taxon>
        <taxon>Poales</taxon>
        <taxon>Poaceae</taxon>
        <taxon>PACMAD clade</taxon>
        <taxon>Panicoideae</taxon>
        <taxon>Andropogonodae</taxon>
        <taxon>Andropogoneae</taxon>
        <taxon>Sorghinae</taxon>
        <taxon>Sorghum</taxon>
    </lineage>
</organism>
<accession>A0A921RLB4</accession>
<reference evidence="5" key="2">
    <citation type="submission" date="2020-10" db="EMBL/GenBank/DDBJ databases">
        <authorList>
            <person name="Cooper E.A."/>
            <person name="Brenton Z.W."/>
            <person name="Flinn B.S."/>
            <person name="Jenkins J."/>
            <person name="Shu S."/>
            <person name="Flowers D."/>
            <person name="Luo F."/>
            <person name="Wang Y."/>
            <person name="Xia P."/>
            <person name="Barry K."/>
            <person name="Daum C."/>
            <person name="Lipzen A."/>
            <person name="Yoshinaga Y."/>
            <person name="Schmutz J."/>
            <person name="Saski C."/>
            <person name="Vermerris W."/>
            <person name="Kresovich S."/>
        </authorList>
    </citation>
    <scope>NUCLEOTIDE SEQUENCE</scope>
</reference>
<evidence type="ECO:0000256" key="2">
    <source>
        <dbReference type="ARBA" id="ARBA00010846"/>
    </source>
</evidence>
<proteinExistence type="inferred from homology"/>
<protein>
    <recommendedName>
        <fullName evidence="7">BTB domain-containing protein</fullName>
    </recommendedName>
</protein>